<dbReference type="AlphaFoldDB" id="M4GXS5"/>
<accession>M4GXS5</accession>
<sequence>MSPGSLNAATSVVMKVPLIHSNTGSSYREQIDSFSNNLMLFGVFCFTHNSRYEYV</sequence>
<name>M4GXS5_PECAT</name>
<reference evidence="1" key="1">
    <citation type="submission" date="2012-03" db="EMBL/GenBank/DDBJ databases">
        <title>First horizontally acquired island (HAI) in Pectobacterium atrosepticum type strain ICMP1526 encoding coronafacic acid (cfa) biosynthetic cluster.</title>
        <authorList>
            <person name="Panda P."/>
            <person name="Fiers M.W.E.J."/>
            <person name="Pitman A.R."/>
        </authorList>
    </citation>
    <scope>NUCLEOTIDE SEQUENCE</scope>
    <source>
        <strain evidence="1">ICMP1526</strain>
    </source>
</reference>
<gene>
    <name evidence="1" type="ORF">KCQ_13157</name>
</gene>
<protein>
    <submittedName>
        <fullName evidence="1">Uncharacterized protein</fullName>
    </submittedName>
</protein>
<evidence type="ECO:0000313" key="1">
    <source>
        <dbReference type="EMBL" id="AFH56877.1"/>
    </source>
</evidence>
<dbReference type="EMBL" id="JQ771054">
    <property type="protein sequence ID" value="AFH56877.1"/>
    <property type="molecule type" value="Genomic_DNA"/>
</dbReference>
<organism evidence="1">
    <name type="scientific">Pectobacterium atrosepticum</name>
    <name type="common">Erwinia carotovora subsp. atroseptica</name>
    <dbReference type="NCBI Taxonomy" id="29471"/>
    <lineage>
        <taxon>Bacteria</taxon>
        <taxon>Pseudomonadati</taxon>
        <taxon>Pseudomonadota</taxon>
        <taxon>Gammaproteobacteria</taxon>
        <taxon>Enterobacterales</taxon>
        <taxon>Pectobacteriaceae</taxon>
        <taxon>Pectobacterium</taxon>
    </lineage>
</organism>
<proteinExistence type="predicted"/>